<dbReference type="Pfam" id="PF13489">
    <property type="entry name" value="Methyltransf_23"/>
    <property type="match status" value="1"/>
</dbReference>
<keyword evidence="1" id="KW-0175">Coiled coil</keyword>
<dbReference type="CDD" id="cd04186">
    <property type="entry name" value="GT_2_like_c"/>
    <property type="match status" value="1"/>
</dbReference>
<organism evidence="3">
    <name type="scientific">Phytobacter massiliensis</name>
    <dbReference type="NCBI Taxonomy" id="1485952"/>
    <lineage>
        <taxon>Bacteria</taxon>
        <taxon>Pseudomonadati</taxon>
        <taxon>Pseudomonadota</taxon>
        <taxon>Gammaproteobacteria</taxon>
        <taxon>Enterobacterales</taxon>
        <taxon>Enterobacteriaceae</taxon>
        <taxon>Phytobacter</taxon>
    </lineage>
</organism>
<dbReference type="CDD" id="cd04184">
    <property type="entry name" value="GT2_RfbC_Mx_like"/>
    <property type="match status" value="1"/>
</dbReference>
<gene>
    <name evidence="3" type="primary">kfoC</name>
    <name evidence="3" type="ORF">EMLFYP7_03855</name>
</gene>
<feature type="domain" description="Glycosyltransferase 2-like" evidence="2">
    <location>
        <begin position="1063"/>
        <end position="1241"/>
    </location>
</feature>
<dbReference type="SUPFAM" id="SSF53335">
    <property type="entry name" value="S-adenosyl-L-methionine-dependent methyltransferases"/>
    <property type="match status" value="1"/>
</dbReference>
<dbReference type="InterPro" id="IPR029044">
    <property type="entry name" value="Nucleotide-diphossugar_trans"/>
</dbReference>
<name>A0A6N3HEM3_9ENTR</name>
<dbReference type="InterPro" id="IPR050834">
    <property type="entry name" value="Glycosyltransf_2"/>
</dbReference>
<dbReference type="Pfam" id="PF00535">
    <property type="entry name" value="Glycos_transf_2"/>
    <property type="match status" value="2"/>
</dbReference>
<dbReference type="Gene3D" id="1.10.287.1490">
    <property type="match status" value="1"/>
</dbReference>
<dbReference type="Gene3D" id="3.40.50.150">
    <property type="entry name" value="Vaccinia Virus protein VP39"/>
    <property type="match status" value="1"/>
</dbReference>
<dbReference type="EMBL" id="CACRTZ010000037">
    <property type="protein sequence ID" value="VYU74801.1"/>
    <property type="molecule type" value="Genomic_DNA"/>
</dbReference>
<dbReference type="SUPFAM" id="SSF53448">
    <property type="entry name" value="Nucleotide-diphospho-sugar transferases"/>
    <property type="match status" value="2"/>
</dbReference>
<dbReference type="InterPro" id="IPR029063">
    <property type="entry name" value="SAM-dependent_MTases_sf"/>
</dbReference>
<dbReference type="Gene3D" id="3.90.550.10">
    <property type="entry name" value="Spore Coat Polysaccharide Biosynthesis Protein SpsA, Chain A"/>
    <property type="match status" value="2"/>
</dbReference>
<proteinExistence type="predicted"/>
<feature type="coiled-coil region" evidence="1">
    <location>
        <begin position="595"/>
        <end position="664"/>
    </location>
</feature>
<dbReference type="InterPro" id="IPR001173">
    <property type="entry name" value="Glyco_trans_2-like"/>
</dbReference>
<protein>
    <submittedName>
        <fullName evidence="3">Chondroitin synthase</fullName>
    </submittedName>
</protein>
<accession>A0A6N3HEM3</accession>
<dbReference type="GO" id="GO:0044010">
    <property type="term" value="P:single-species biofilm formation"/>
    <property type="evidence" value="ECO:0007669"/>
    <property type="project" value="TreeGrafter"/>
</dbReference>
<dbReference type="PANTHER" id="PTHR43685">
    <property type="entry name" value="GLYCOSYLTRANSFERASE"/>
    <property type="match status" value="1"/>
</dbReference>
<evidence type="ECO:0000313" key="3">
    <source>
        <dbReference type="EMBL" id="VYU74801.1"/>
    </source>
</evidence>
<feature type="domain" description="Glycosyltransferase 2-like" evidence="2">
    <location>
        <begin position="803"/>
        <end position="963"/>
    </location>
</feature>
<dbReference type="CDD" id="cd02440">
    <property type="entry name" value="AdoMet_MTases"/>
    <property type="match status" value="1"/>
</dbReference>
<evidence type="ECO:0000256" key="1">
    <source>
        <dbReference type="SAM" id="Coils"/>
    </source>
</evidence>
<evidence type="ECO:0000259" key="2">
    <source>
        <dbReference type="Pfam" id="PF00535"/>
    </source>
</evidence>
<sequence>MQNDLTTTLNESSFIWNEELKVWTKEEVTPFMYSDGDEAENYLLAALDKTEDHSVFSEELKPWIKDWPSLYHLSSRRSNLLQPFKAWFKGKRVLEIGCGCGAISRFLGEAGATVVSVEGSIRRARIASKRCADLENVTFICSPSDALPDLGEFDAVMLIGVLEYAGMFLGADGDDALLRQCRSRLNDTGRLFVAIENKIGAKYLAGANEDHLAVPMVGVNDAYAENSVRTYTRQELLNKLTQAGFSQQDEFIPLPEYKLPITVVSPQGITRYASALSSLAVESVAADVQGVADYHFSLEQFNQVVWQNGLAPELCNSFLIVAGTQQAAVYDPAILAWHYSDARAQENNKETLFRLDGGDRIDVIGRTLSVTESEAASRESFHYGESLWREIVRVVNRRDWTVDGLAEVFKTWLRIVSPTDDDTIAPHDSRIGNSYFDALPFNIIKNEQGEYTVFDQEWDDGQTSELGFIAWRGVFHSLFRIKSYEQSPAVNAPTFFDLASQVLHSVWPELPEDTFRRWAEEEARFSSAAGGGDDFQALLDVALSSTVNYRASVTALRQQVTILSNELQATKVHADNLTAQIDAQRVNFDAHQESAKAQQGLLAAQQSQIEAQQNEIEAQQKHIETLQATLDTQGNDITTLNGAIAEAQAQCAEAQAQHAHSQAEHVRTLAEKALMQNSISWKVTKPLRFSKRVALALYRRGRAKTAQLNTHAQKVNHLVTHKKNQLGGYKPLAVWLYQRYRTYGYAGFTSKLRREMNPVVAAPDAPLPFDYQQWIARCESVDAAKLAEFTAHQASFEQLPTISIVMPCYNAPVGYLREAIDSVRNQIYARWELCIADDASTDADTVQALKEYAARDARIKVVFREQNGHISNASNSAIELATGEFIALMDQDDLLPPHALYKVVEAINNHPGVQLIYSDEDKISAGNVRCDPYFKADWNRDLFLSQNMFSHLGVFRKTIIDKIGGFRPGLEGSQDYDLVLRCLDHVTDGQIVHIPEILYHWRIIPGSTASGGDQKPYAFLAGIRAVEEYLARNNIPAHVEEAKPGMLMLRVKYDLPAHRPLVSIIIPTRNAKSLVQQCIDSIVEKTTYKQYEILLVDNGSDEQASLDYFAELNTRDNIQVIRDDGNFNFSRLNNVAAKAAKGELLCLMNNDIEIISPDWLDEMVSQAMRPEIGAVGAKLLYPNDTVQHAGVILGLGGIAGHAHLGIHRNDPGYFGRASLVQNFMAVTAACLVIRKEIYEQVGGLNEKDFAVAFNDIDFCIRVHQAGYHNLWTPFAELYHHESATRGSDLAPEKIERFKQEIKSMETLYGDILFNDPAYNPNLSLDLSCGSFALKK</sequence>
<dbReference type="RefSeq" id="WP_156567144.1">
    <property type="nucleotide sequence ID" value="NZ_CACRTZ010000037.1"/>
</dbReference>
<reference evidence="3" key="1">
    <citation type="submission" date="2019-11" db="EMBL/GenBank/DDBJ databases">
        <authorList>
            <person name="Feng L."/>
        </authorList>
    </citation>
    <scope>NUCLEOTIDE SEQUENCE</scope>
    <source>
        <strain evidence="3">EMassiliensisLFYP7</strain>
    </source>
</reference>
<dbReference type="PANTHER" id="PTHR43685:SF2">
    <property type="entry name" value="GLYCOSYLTRANSFERASE 2-LIKE DOMAIN-CONTAINING PROTEIN"/>
    <property type="match status" value="1"/>
</dbReference>